<dbReference type="InParanoid" id="T1HMN2"/>
<keyword evidence="3" id="KW-1185">Reference proteome</keyword>
<dbReference type="Proteomes" id="UP000015103">
    <property type="component" value="Unassembled WGS sequence"/>
</dbReference>
<evidence type="ECO:0000256" key="1">
    <source>
        <dbReference type="SAM" id="MobiDB-lite"/>
    </source>
</evidence>
<proteinExistence type="predicted"/>
<feature type="region of interest" description="Disordered" evidence="1">
    <location>
        <begin position="1"/>
        <end position="33"/>
    </location>
</feature>
<dbReference type="HOGENOM" id="CLU_2375399_0_0_1"/>
<evidence type="ECO:0000313" key="2">
    <source>
        <dbReference type="EnsemblMetazoa" id="RPRC005306-PA"/>
    </source>
</evidence>
<feature type="compositionally biased region" description="Basic and acidic residues" evidence="1">
    <location>
        <begin position="17"/>
        <end position="33"/>
    </location>
</feature>
<accession>T1HMN2</accession>
<organism evidence="2 3">
    <name type="scientific">Rhodnius prolixus</name>
    <name type="common">Triatomid bug</name>
    <dbReference type="NCBI Taxonomy" id="13249"/>
    <lineage>
        <taxon>Eukaryota</taxon>
        <taxon>Metazoa</taxon>
        <taxon>Ecdysozoa</taxon>
        <taxon>Arthropoda</taxon>
        <taxon>Hexapoda</taxon>
        <taxon>Insecta</taxon>
        <taxon>Pterygota</taxon>
        <taxon>Neoptera</taxon>
        <taxon>Paraneoptera</taxon>
        <taxon>Hemiptera</taxon>
        <taxon>Heteroptera</taxon>
        <taxon>Panheteroptera</taxon>
        <taxon>Cimicomorpha</taxon>
        <taxon>Reduviidae</taxon>
        <taxon>Triatominae</taxon>
        <taxon>Rhodnius</taxon>
    </lineage>
</organism>
<dbReference type="EnsemblMetazoa" id="RPRC005306-RA">
    <property type="protein sequence ID" value="RPRC005306-PA"/>
    <property type="gene ID" value="RPRC005306"/>
</dbReference>
<reference evidence="2" key="1">
    <citation type="submission" date="2015-05" db="UniProtKB">
        <authorList>
            <consortium name="EnsemblMetazoa"/>
        </authorList>
    </citation>
    <scope>IDENTIFICATION</scope>
</reference>
<dbReference type="VEuPathDB" id="VectorBase:RPRC005306"/>
<protein>
    <submittedName>
        <fullName evidence="2">Uncharacterized protein</fullName>
    </submittedName>
</protein>
<dbReference type="EMBL" id="ACPB03008510">
    <property type="status" value="NOT_ANNOTATED_CDS"/>
    <property type="molecule type" value="Genomic_DNA"/>
</dbReference>
<dbReference type="AlphaFoldDB" id="T1HMN2"/>
<name>T1HMN2_RHOPR</name>
<evidence type="ECO:0000313" key="3">
    <source>
        <dbReference type="Proteomes" id="UP000015103"/>
    </source>
</evidence>
<sequence>MSEDQGPSVLDQLQSLKCDEKDISEPTGDKEDVKNVLPAADESVKENAAPAPLLKPAKLIVQLEPTDLKWAKKINMKKVDKPKRPAYILSPSKFN</sequence>